<feature type="domain" description="YbaK/aminoacyl-tRNA synthetase-associated" evidence="5">
    <location>
        <begin position="35"/>
        <end position="149"/>
    </location>
</feature>
<organism evidence="6 7">
    <name type="scientific">Tannerella sp. oral taxon BU063 isolate Cell 2</name>
    <dbReference type="NCBI Taxonomy" id="1411148"/>
    <lineage>
        <taxon>Bacteria</taxon>
        <taxon>Pseudomonadati</taxon>
        <taxon>Bacteroidota</taxon>
        <taxon>Bacteroidia</taxon>
        <taxon>Bacteroidales</taxon>
        <taxon>Tannerellaceae</taxon>
        <taxon>Tannerella</taxon>
    </lineage>
</organism>
<dbReference type="Proteomes" id="UP000018837">
    <property type="component" value="Unassembled WGS sequence"/>
</dbReference>
<dbReference type="SUPFAM" id="SSF55826">
    <property type="entry name" value="YbaK/ProRS associated domain"/>
    <property type="match status" value="1"/>
</dbReference>
<dbReference type="CDD" id="cd00002">
    <property type="entry name" value="YbaK_deacylase"/>
    <property type="match status" value="1"/>
</dbReference>
<dbReference type="InterPro" id="IPR007214">
    <property type="entry name" value="YbaK/aa-tRNA-synth-assoc-dom"/>
</dbReference>
<dbReference type="PANTHER" id="PTHR30411:SF0">
    <property type="entry name" value="CYS-TRNA(PRO)_CYS-TRNA(CYS) DEACYLASE YBAK"/>
    <property type="match status" value="1"/>
</dbReference>
<keyword evidence="3 4" id="KW-0456">Lyase</keyword>
<protein>
    <recommendedName>
        <fullName evidence="4">Cys-tRNA(Pro)/Cys-tRNA(Cys) deacylase</fullName>
        <ecNumber evidence="4">4.2.-.-</ecNumber>
    </recommendedName>
</protein>
<dbReference type="InterPro" id="IPR036754">
    <property type="entry name" value="YbaK/aa-tRNA-synt-asso_dom_sf"/>
</dbReference>
<dbReference type="PATRIC" id="fig|1411148.3.peg.1007"/>
<sequence>MKTEKKTNAARLLDKAGVIYETVPYEVDENDLAATHVAEQLHEDIAQVFKTLVLRGDRNGLFVCVIPGDAEVDLKKAARVSGNKHVSMLPMKELLPATGYIRGGCSPIGMKKPLPTYIHESCTQHPHIYVSAGRRGLQLKLSPTDLATFIGATLADLVEDR</sequence>
<dbReference type="NCBIfam" id="TIGR00011">
    <property type="entry name" value="YbaK_EbsC"/>
    <property type="match status" value="1"/>
</dbReference>
<keyword evidence="2 4" id="KW-0648">Protein biosynthesis</keyword>
<dbReference type="GO" id="GO:0006412">
    <property type="term" value="P:translation"/>
    <property type="evidence" value="ECO:0007669"/>
    <property type="project" value="UniProtKB-KW"/>
</dbReference>
<dbReference type="EC" id="4.2.-.-" evidence="4"/>
<evidence type="ECO:0000256" key="4">
    <source>
        <dbReference type="PIRNR" id="PIRNR006181"/>
    </source>
</evidence>
<dbReference type="EMBL" id="AYUF01000423">
    <property type="protein sequence ID" value="ETK01988.1"/>
    <property type="molecule type" value="Genomic_DNA"/>
</dbReference>
<gene>
    <name evidence="6" type="ORF">N425_06685</name>
</gene>
<proteinExistence type="inferred from homology"/>
<evidence type="ECO:0000313" key="6">
    <source>
        <dbReference type="EMBL" id="ETK01988.1"/>
    </source>
</evidence>
<dbReference type="Gene3D" id="3.90.960.10">
    <property type="entry name" value="YbaK/aminoacyl-tRNA synthetase-associated domain"/>
    <property type="match status" value="1"/>
</dbReference>
<comment type="similarity">
    <text evidence="1 4">Belongs to the prolyl-tRNA editing family. YbaK/EbsC subfamily.</text>
</comment>
<dbReference type="GO" id="GO:0002161">
    <property type="term" value="F:aminoacyl-tRNA deacylase activity"/>
    <property type="evidence" value="ECO:0007669"/>
    <property type="project" value="InterPro"/>
</dbReference>
<dbReference type="InterPro" id="IPR004369">
    <property type="entry name" value="Prolyl-tRNA_editing_YbaK/EbsC"/>
</dbReference>
<dbReference type="GO" id="GO:0016829">
    <property type="term" value="F:lyase activity"/>
    <property type="evidence" value="ECO:0007669"/>
    <property type="project" value="UniProtKB-KW"/>
</dbReference>
<dbReference type="PIRSF" id="PIRSF006181">
    <property type="entry name" value="EbsC_YbaK"/>
    <property type="match status" value="1"/>
</dbReference>
<evidence type="ECO:0000259" key="5">
    <source>
        <dbReference type="Pfam" id="PF04073"/>
    </source>
</evidence>
<reference evidence="6 7" key="1">
    <citation type="submission" date="2013-11" db="EMBL/GenBank/DDBJ databases">
        <title>Single cell genomics of uncultured Tannerella BU063 (oral taxon 286).</title>
        <authorList>
            <person name="Beall C.J."/>
            <person name="Campbell A.G."/>
            <person name="Griffen A.L."/>
            <person name="Podar M."/>
            <person name="Leys E.J."/>
        </authorList>
    </citation>
    <scope>NUCLEOTIDE SEQUENCE [LARGE SCALE GENOMIC DNA]</scope>
    <source>
        <strain evidence="6">Cell 2</strain>
    </source>
</reference>
<accession>W2C4J4</accession>
<dbReference type="PANTHER" id="PTHR30411">
    <property type="entry name" value="CYTOPLASMIC PROTEIN"/>
    <property type="match status" value="1"/>
</dbReference>
<dbReference type="Pfam" id="PF04073">
    <property type="entry name" value="tRNA_edit"/>
    <property type="match status" value="1"/>
</dbReference>
<comment type="caution">
    <text evidence="6">The sequence shown here is derived from an EMBL/GenBank/DDBJ whole genome shotgun (WGS) entry which is preliminary data.</text>
</comment>
<evidence type="ECO:0000256" key="2">
    <source>
        <dbReference type="ARBA" id="ARBA00022917"/>
    </source>
</evidence>
<evidence type="ECO:0000256" key="3">
    <source>
        <dbReference type="ARBA" id="ARBA00023239"/>
    </source>
</evidence>
<dbReference type="AlphaFoldDB" id="W2C4J4"/>
<evidence type="ECO:0000313" key="7">
    <source>
        <dbReference type="Proteomes" id="UP000018837"/>
    </source>
</evidence>
<evidence type="ECO:0000256" key="1">
    <source>
        <dbReference type="ARBA" id="ARBA00009798"/>
    </source>
</evidence>
<name>W2C4J4_9BACT</name>